<comment type="subcellular location">
    <subcellularLocation>
        <location evidence="1">Membrane</location>
    </subcellularLocation>
</comment>
<proteinExistence type="predicted"/>
<dbReference type="PANTHER" id="PTHR12911">
    <property type="entry name" value="SAD1/UNC-84-LIKE PROTEIN-RELATED"/>
    <property type="match status" value="1"/>
</dbReference>
<feature type="region of interest" description="Disordered" evidence="5">
    <location>
        <begin position="31"/>
        <end position="62"/>
    </location>
</feature>
<organism evidence="7 8">
    <name type="scientific">Meripilus lineatus</name>
    <dbReference type="NCBI Taxonomy" id="2056292"/>
    <lineage>
        <taxon>Eukaryota</taxon>
        <taxon>Fungi</taxon>
        <taxon>Dikarya</taxon>
        <taxon>Basidiomycota</taxon>
        <taxon>Agaricomycotina</taxon>
        <taxon>Agaricomycetes</taxon>
        <taxon>Polyporales</taxon>
        <taxon>Meripilaceae</taxon>
        <taxon>Meripilus</taxon>
    </lineage>
</organism>
<name>A0AAD5UT87_9APHY</name>
<dbReference type="InterPro" id="IPR012919">
    <property type="entry name" value="SUN_dom"/>
</dbReference>
<sequence>MRLLGFFKRGGPTYVPSKFLVEGTPEEALTDLTSESSTTASTITSVAPSAPSQSDLKDTHGGQVKEKIQFRVFLTQSSKKNGGRGTNSSRSTKSALTWVAQVVLSTVLGSIIQHLCQNLIKDLQLPNVKDLFNTQTSPLSANDHQIESGGQPKVLSAPGALSKLDMLTKNASVLKKLTFGSLSREAQALPWYTWLYYRSPTHHDDTSSKNPSFQFEDPTVILDPQSVSPRCWSFVGSHGQLVLHLPTPSVIHNLTLEHRVDEAAFLSCAPRQIILWGIELTSTASAFKGSGLQGTLMSRLPLSWNDNPPVVRTSDVLVPMVVANYAPNRGVQHQTFVISEELTAMTFQVEHVVFQVVGNWGHDTTCICHVALYDTQVWQGADGKKPQLSSNKGNGQSGVALEGNR</sequence>
<evidence type="ECO:0000256" key="3">
    <source>
        <dbReference type="ARBA" id="ARBA00022989"/>
    </source>
</evidence>
<keyword evidence="2" id="KW-0812">Transmembrane</keyword>
<keyword evidence="8" id="KW-1185">Reference proteome</keyword>
<dbReference type="PANTHER" id="PTHR12911:SF8">
    <property type="entry name" value="KLAROID PROTEIN-RELATED"/>
    <property type="match status" value="1"/>
</dbReference>
<gene>
    <name evidence="7" type="ORF">NLI96_g10636</name>
</gene>
<dbReference type="InterPro" id="IPR045119">
    <property type="entry name" value="SUN1-5"/>
</dbReference>
<accession>A0AAD5UT87</accession>
<evidence type="ECO:0000313" key="7">
    <source>
        <dbReference type="EMBL" id="KAJ3477190.1"/>
    </source>
</evidence>
<protein>
    <recommendedName>
        <fullName evidence="6">SUN domain-containing protein</fullName>
    </recommendedName>
</protein>
<dbReference type="PROSITE" id="PS51469">
    <property type="entry name" value="SUN"/>
    <property type="match status" value="1"/>
</dbReference>
<feature type="compositionally biased region" description="Low complexity" evidence="5">
    <location>
        <begin position="31"/>
        <end position="52"/>
    </location>
</feature>
<reference evidence="7" key="1">
    <citation type="submission" date="2022-07" db="EMBL/GenBank/DDBJ databases">
        <title>Genome Sequence of Physisporinus lineatus.</title>
        <authorList>
            <person name="Buettner E."/>
        </authorList>
    </citation>
    <scope>NUCLEOTIDE SEQUENCE</scope>
    <source>
        <strain evidence="7">VT162</strain>
    </source>
</reference>
<evidence type="ECO:0000256" key="4">
    <source>
        <dbReference type="ARBA" id="ARBA00023136"/>
    </source>
</evidence>
<keyword evidence="4" id="KW-0472">Membrane</keyword>
<dbReference type="Pfam" id="PF07738">
    <property type="entry name" value="Sad1_UNC"/>
    <property type="match status" value="1"/>
</dbReference>
<evidence type="ECO:0000256" key="2">
    <source>
        <dbReference type="ARBA" id="ARBA00022692"/>
    </source>
</evidence>
<evidence type="ECO:0000313" key="8">
    <source>
        <dbReference type="Proteomes" id="UP001212997"/>
    </source>
</evidence>
<dbReference type="EMBL" id="JANAWD010000622">
    <property type="protein sequence ID" value="KAJ3477190.1"/>
    <property type="molecule type" value="Genomic_DNA"/>
</dbReference>
<dbReference type="Proteomes" id="UP001212997">
    <property type="component" value="Unassembled WGS sequence"/>
</dbReference>
<evidence type="ECO:0000259" key="6">
    <source>
        <dbReference type="PROSITE" id="PS51469"/>
    </source>
</evidence>
<feature type="domain" description="SUN" evidence="6">
    <location>
        <begin position="170"/>
        <end position="377"/>
    </location>
</feature>
<evidence type="ECO:0000256" key="5">
    <source>
        <dbReference type="SAM" id="MobiDB-lite"/>
    </source>
</evidence>
<dbReference type="Gene3D" id="2.60.120.260">
    <property type="entry name" value="Galactose-binding domain-like"/>
    <property type="match status" value="1"/>
</dbReference>
<keyword evidence="3" id="KW-1133">Transmembrane helix</keyword>
<dbReference type="GO" id="GO:0016020">
    <property type="term" value="C:membrane"/>
    <property type="evidence" value="ECO:0007669"/>
    <property type="project" value="UniProtKB-SubCell"/>
</dbReference>
<comment type="caution">
    <text evidence="7">The sequence shown here is derived from an EMBL/GenBank/DDBJ whole genome shotgun (WGS) entry which is preliminary data.</text>
</comment>
<dbReference type="AlphaFoldDB" id="A0AAD5UT87"/>
<dbReference type="GO" id="GO:0005635">
    <property type="term" value="C:nuclear envelope"/>
    <property type="evidence" value="ECO:0007669"/>
    <property type="project" value="UniProtKB-ARBA"/>
</dbReference>
<feature type="region of interest" description="Disordered" evidence="5">
    <location>
        <begin position="383"/>
        <end position="405"/>
    </location>
</feature>
<evidence type="ECO:0000256" key="1">
    <source>
        <dbReference type="ARBA" id="ARBA00004370"/>
    </source>
</evidence>
<dbReference type="GO" id="GO:0043495">
    <property type="term" value="F:protein-membrane adaptor activity"/>
    <property type="evidence" value="ECO:0007669"/>
    <property type="project" value="TreeGrafter"/>
</dbReference>